<dbReference type="EMBL" id="CP063129">
    <property type="protein sequence ID" value="QOU18041.1"/>
    <property type="molecule type" value="Genomic_DNA"/>
</dbReference>
<reference evidence="2" key="2">
    <citation type="journal article" name="BMC Genomics">
        <title>New genome assemblies reveal patterns of domestication and adaptation across Brettanomyces (Dekkera) species.</title>
        <authorList>
            <person name="Roach M.J."/>
            <person name="Borneman A.R."/>
        </authorList>
    </citation>
    <scope>NUCLEOTIDE SEQUENCE</scope>
    <source>
        <strain evidence="2">UCD 2041</strain>
    </source>
</reference>
<evidence type="ECO:0000313" key="3">
    <source>
        <dbReference type="Proteomes" id="UP000663131"/>
    </source>
</evidence>
<accession>A0A871R5Y8</accession>
<dbReference type="Proteomes" id="UP000663131">
    <property type="component" value="Chromosome 1"/>
</dbReference>
<dbReference type="RefSeq" id="XP_041134536.1">
    <property type="nucleotide sequence ID" value="XM_041280034.1"/>
</dbReference>
<dbReference type="InterPro" id="IPR027417">
    <property type="entry name" value="P-loop_NTPase"/>
</dbReference>
<dbReference type="OrthoDB" id="738517at2759"/>
<dbReference type="Pfam" id="PF00485">
    <property type="entry name" value="PRK"/>
    <property type="match status" value="1"/>
</dbReference>
<sequence length="254" mass="28498">MERCLVLLIAGGHAAGKLQKLAADLLKQRLERLFTNINVEQISLADFLIPEKAADGSRDPSCFDFEAIESKIEQVSTSPGVDVLIVYGLYALYDKRILENGTIRIFVDTDADVRMGRWIKRDIIEAVNRNPALKSKQKQLLKHLLNVYLGKSRLEMQKYIVGTKELADVILPNAGELSGIQLIVDGLDPVIRKRSSTKFGSSEWGMRRESILEPSGKSWSSFRKKVANAQQQGPSVSSLGDDNFRDNRQFYDVN</sequence>
<name>A0A871R5Y8_DEKBR</name>
<evidence type="ECO:0000313" key="2">
    <source>
        <dbReference type="EMBL" id="QOU18041.1"/>
    </source>
</evidence>
<reference evidence="2" key="1">
    <citation type="submission" date="2020-10" db="EMBL/GenBank/DDBJ databases">
        <authorList>
            <person name="Palmer J.M."/>
        </authorList>
    </citation>
    <scope>NUCLEOTIDE SEQUENCE</scope>
    <source>
        <strain evidence="2">UCD 2041</strain>
    </source>
</reference>
<gene>
    <name evidence="2" type="ORF">BRETT_001483</name>
</gene>
<dbReference type="Gene3D" id="3.40.50.300">
    <property type="entry name" value="P-loop containing nucleotide triphosphate hydrolases"/>
    <property type="match status" value="1"/>
</dbReference>
<protein>
    <recommendedName>
        <fullName evidence="1">Phosphoribulokinase/uridine kinase domain-containing protein</fullName>
    </recommendedName>
</protein>
<dbReference type="GO" id="GO:0005524">
    <property type="term" value="F:ATP binding"/>
    <property type="evidence" value="ECO:0007669"/>
    <property type="project" value="InterPro"/>
</dbReference>
<evidence type="ECO:0000259" key="1">
    <source>
        <dbReference type="Pfam" id="PF00485"/>
    </source>
</evidence>
<dbReference type="AlphaFoldDB" id="A0A871R5Y8"/>
<dbReference type="GO" id="GO:0016301">
    <property type="term" value="F:kinase activity"/>
    <property type="evidence" value="ECO:0007669"/>
    <property type="project" value="InterPro"/>
</dbReference>
<dbReference type="KEGG" id="bbrx:BRETT_001483"/>
<dbReference type="GeneID" id="64573408"/>
<feature type="domain" description="Phosphoribulokinase/uridine kinase" evidence="1">
    <location>
        <begin position="76"/>
        <end position="125"/>
    </location>
</feature>
<proteinExistence type="predicted"/>
<dbReference type="SUPFAM" id="SSF52540">
    <property type="entry name" value="P-loop containing nucleoside triphosphate hydrolases"/>
    <property type="match status" value="1"/>
</dbReference>
<organism evidence="2 3">
    <name type="scientific">Dekkera bruxellensis</name>
    <name type="common">Brettanomyces custersii</name>
    <dbReference type="NCBI Taxonomy" id="5007"/>
    <lineage>
        <taxon>Eukaryota</taxon>
        <taxon>Fungi</taxon>
        <taxon>Dikarya</taxon>
        <taxon>Ascomycota</taxon>
        <taxon>Saccharomycotina</taxon>
        <taxon>Pichiomycetes</taxon>
        <taxon>Pichiales</taxon>
        <taxon>Pichiaceae</taxon>
        <taxon>Brettanomyces</taxon>
    </lineage>
</organism>
<dbReference type="InterPro" id="IPR006083">
    <property type="entry name" value="PRK/URK"/>
</dbReference>